<feature type="transmembrane region" description="Helical" evidence="1">
    <location>
        <begin position="20"/>
        <end position="42"/>
    </location>
</feature>
<dbReference type="AlphaFoldDB" id="A0A9D2T7R1"/>
<accession>A0A9D2T7R1</accession>
<dbReference type="EMBL" id="DWWD01000017">
    <property type="protein sequence ID" value="HJC49602.1"/>
    <property type="molecule type" value="Genomic_DNA"/>
</dbReference>
<dbReference type="Gene3D" id="1.20.144.10">
    <property type="entry name" value="Phosphatidic acid phosphatase type 2/haloperoxidase"/>
    <property type="match status" value="1"/>
</dbReference>
<sequence>MIKQKDYILKIVPKYAVLPLIFSFVLNMVIYAGTMVLCADFYHHDFTTAFDRAVPLIPEFTSIYLICYVFWIANYIMIAGIGKEHMYRFLTGDYISRIVCGLFFVFLPTTLVRPEITGNGLWEQILKLVYTVDQSANLFPSIHCLVSWFCYVGIRKQKQIPAWYQRFSLVFAILVCISTQVTKQHYIIDVFGGILLAEICWQIGQRTEWYQSVEKFFDRIIRLFSSRDRGKAGHGGLSEVKE</sequence>
<dbReference type="GO" id="GO:0016020">
    <property type="term" value="C:membrane"/>
    <property type="evidence" value="ECO:0007669"/>
    <property type="project" value="UniProtKB-SubCell"/>
</dbReference>
<keyword evidence="1" id="KW-0812">Transmembrane</keyword>
<comment type="caution">
    <text evidence="3">The sequence shown here is derived from an EMBL/GenBank/DDBJ whole genome shotgun (WGS) entry which is preliminary data.</text>
</comment>
<evidence type="ECO:0000313" key="4">
    <source>
        <dbReference type="Proteomes" id="UP000823904"/>
    </source>
</evidence>
<organism evidence="3 4">
    <name type="scientific">Candidatus Anaerostipes avistercoris</name>
    <dbReference type="NCBI Taxonomy" id="2838462"/>
    <lineage>
        <taxon>Bacteria</taxon>
        <taxon>Bacillati</taxon>
        <taxon>Bacillota</taxon>
        <taxon>Clostridia</taxon>
        <taxon>Lachnospirales</taxon>
        <taxon>Lachnospiraceae</taxon>
        <taxon>Anaerostipes</taxon>
    </lineage>
</organism>
<reference evidence="3" key="1">
    <citation type="journal article" date="2021" name="PeerJ">
        <title>Extensive microbial diversity within the chicken gut microbiome revealed by metagenomics and culture.</title>
        <authorList>
            <person name="Gilroy R."/>
            <person name="Ravi A."/>
            <person name="Getino M."/>
            <person name="Pursley I."/>
            <person name="Horton D.L."/>
            <person name="Alikhan N.F."/>
            <person name="Baker D."/>
            <person name="Gharbi K."/>
            <person name="Hall N."/>
            <person name="Watson M."/>
            <person name="Adriaenssens E.M."/>
            <person name="Foster-Nyarko E."/>
            <person name="Jarju S."/>
            <person name="Secka A."/>
            <person name="Antonio M."/>
            <person name="Oren A."/>
            <person name="Chaudhuri R.R."/>
            <person name="La Ragione R."/>
            <person name="Hildebrand F."/>
            <person name="Pallen M.J."/>
        </authorList>
    </citation>
    <scope>NUCLEOTIDE SEQUENCE</scope>
    <source>
        <strain evidence="3">ChiSjej3B21-8574</strain>
    </source>
</reference>
<dbReference type="Pfam" id="PF14378">
    <property type="entry name" value="PAP2_3"/>
    <property type="match status" value="1"/>
</dbReference>
<dbReference type="Proteomes" id="UP000823904">
    <property type="component" value="Unassembled WGS sequence"/>
</dbReference>
<dbReference type="SUPFAM" id="SSF48317">
    <property type="entry name" value="Acid phosphatase/Vanadium-dependent haloperoxidase"/>
    <property type="match status" value="1"/>
</dbReference>
<protein>
    <submittedName>
        <fullName evidence="3">Phosphatase PAP2 family protein</fullName>
    </submittedName>
</protein>
<feature type="transmembrane region" description="Helical" evidence="1">
    <location>
        <begin position="62"/>
        <end position="82"/>
    </location>
</feature>
<evidence type="ECO:0000259" key="2">
    <source>
        <dbReference type="Pfam" id="PF14378"/>
    </source>
</evidence>
<gene>
    <name evidence="3" type="ORF">H9754_03315</name>
</gene>
<feature type="domain" description="Inositolphosphotransferase Aur1/Ipt1" evidence="2">
    <location>
        <begin position="133"/>
        <end position="199"/>
    </location>
</feature>
<name>A0A9D2T7R1_9FIRM</name>
<evidence type="ECO:0000256" key="1">
    <source>
        <dbReference type="SAM" id="Phobius"/>
    </source>
</evidence>
<proteinExistence type="predicted"/>
<reference evidence="3" key="2">
    <citation type="submission" date="2021-04" db="EMBL/GenBank/DDBJ databases">
        <authorList>
            <person name="Gilroy R."/>
        </authorList>
    </citation>
    <scope>NUCLEOTIDE SEQUENCE</scope>
    <source>
        <strain evidence="3">ChiSjej3B21-8574</strain>
    </source>
</reference>
<dbReference type="InterPro" id="IPR026841">
    <property type="entry name" value="Aur1/Ipt1"/>
</dbReference>
<feature type="transmembrane region" description="Helical" evidence="1">
    <location>
        <begin position="94"/>
        <end position="112"/>
    </location>
</feature>
<evidence type="ECO:0000313" key="3">
    <source>
        <dbReference type="EMBL" id="HJC49602.1"/>
    </source>
</evidence>
<keyword evidence="1" id="KW-0472">Membrane</keyword>
<dbReference type="InterPro" id="IPR036938">
    <property type="entry name" value="PAP2/HPO_sf"/>
</dbReference>
<keyword evidence="1" id="KW-1133">Transmembrane helix</keyword>